<feature type="transmembrane region" description="Helical" evidence="1">
    <location>
        <begin position="57"/>
        <end position="79"/>
    </location>
</feature>
<sequence>MVNLNGWRRKLFQAVGSGGTSPDEQLNFTEDVYAAWYKRHKHEFGTKGLVLPFHETYIAVVLFTAVELLMLLLWAAVFISNSFVLSTTSNPINFPAYRIVLDLTVTGILNVFYLVRLFYGRVHSSWVARAAMLLSIASVYVGTLLYYEWPAFRTQFMGVSYAAVGYVFRFYLLALAAKEALARVQQRTGWFDPPQLQLASTAIALLAYWAGVSALLQVLVYNVYDDPEPQFDYSDSLYFTLLCLVNGPTDSLVAPNYVSRIIVVLLILAVFLTLPGKIEDITKAYQLLAKQDKSTKSAAESRAVSAYICGHLTVTSVSSTLRLIAESVDIRAGANSNSTRLSPSEMMPRITVVSESPLNDDLRQLLAQKEYRSTVSFAFRSSLDFVMLRKLGLRAGDAVYVVTDYDTDIPPEESDALCIAQALYDLGRLYPLNILLALATIRSGSRHASEAVTIEAVVRELRPDIPIIKRLPSHILRNRAHLISNFDRKLLGTNSAPVYGNTLADAGRFRRFTTLRPLAL</sequence>
<evidence type="ECO:0000256" key="1">
    <source>
        <dbReference type="SAM" id="Phobius"/>
    </source>
</evidence>
<keyword evidence="1" id="KW-0812">Transmembrane</keyword>
<keyword evidence="1" id="KW-1133">Transmembrane helix</keyword>
<name>A0A9W8DWT8_9FUNG</name>
<accession>A0A9W8DWT8</accession>
<feature type="transmembrane region" description="Helical" evidence="1">
    <location>
        <begin position="126"/>
        <end position="147"/>
    </location>
</feature>
<protein>
    <submittedName>
        <fullName evidence="2">Uncharacterized protein</fullName>
    </submittedName>
</protein>
<dbReference type="Proteomes" id="UP001150569">
    <property type="component" value="Unassembled WGS sequence"/>
</dbReference>
<keyword evidence="3" id="KW-1185">Reference proteome</keyword>
<gene>
    <name evidence="2" type="ORF">IWQ60_006841</name>
</gene>
<feature type="transmembrane region" description="Helical" evidence="1">
    <location>
        <begin position="198"/>
        <end position="224"/>
    </location>
</feature>
<feature type="transmembrane region" description="Helical" evidence="1">
    <location>
        <begin position="99"/>
        <end position="119"/>
    </location>
</feature>
<evidence type="ECO:0000313" key="2">
    <source>
        <dbReference type="EMBL" id="KAJ1921124.1"/>
    </source>
</evidence>
<organism evidence="2 3">
    <name type="scientific">Tieghemiomyces parasiticus</name>
    <dbReference type="NCBI Taxonomy" id="78921"/>
    <lineage>
        <taxon>Eukaryota</taxon>
        <taxon>Fungi</taxon>
        <taxon>Fungi incertae sedis</taxon>
        <taxon>Zoopagomycota</taxon>
        <taxon>Kickxellomycotina</taxon>
        <taxon>Dimargaritomycetes</taxon>
        <taxon>Dimargaritales</taxon>
        <taxon>Dimargaritaceae</taxon>
        <taxon>Tieghemiomyces</taxon>
    </lineage>
</organism>
<dbReference type="AlphaFoldDB" id="A0A9W8DWT8"/>
<reference evidence="2" key="1">
    <citation type="submission" date="2022-07" db="EMBL/GenBank/DDBJ databases">
        <title>Phylogenomic reconstructions and comparative analyses of Kickxellomycotina fungi.</title>
        <authorList>
            <person name="Reynolds N.K."/>
            <person name="Stajich J.E."/>
            <person name="Barry K."/>
            <person name="Grigoriev I.V."/>
            <person name="Crous P."/>
            <person name="Smith M.E."/>
        </authorList>
    </citation>
    <scope>NUCLEOTIDE SEQUENCE</scope>
    <source>
        <strain evidence="2">RSA 861</strain>
    </source>
</reference>
<feature type="transmembrane region" description="Helical" evidence="1">
    <location>
        <begin position="257"/>
        <end position="274"/>
    </location>
</feature>
<keyword evidence="1" id="KW-0472">Membrane</keyword>
<feature type="transmembrane region" description="Helical" evidence="1">
    <location>
        <begin position="159"/>
        <end position="177"/>
    </location>
</feature>
<proteinExistence type="predicted"/>
<evidence type="ECO:0000313" key="3">
    <source>
        <dbReference type="Proteomes" id="UP001150569"/>
    </source>
</evidence>
<comment type="caution">
    <text evidence="2">The sequence shown here is derived from an EMBL/GenBank/DDBJ whole genome shotgun (WGS) entry which is preliminary data.</text>
</comment>
<dbReference type="EMBL" id="JANBPT010000426">
    <property type="protein sequence ID" value="KAJ1921124.1"/>
    <property type="molecule type" value="Genomic_DNA"/>
</dbReference>
<dbReference type="OrthoDB" id="5560196at2759"/>